<proteinExistence type="predicted"/>
<gene>
    <name evidence="2" type="ORF">CASFOL_037364</name>
</gene>
<evidence type="ECO:0000313" key="3">
    <source>
        <dbReference type="Proteomes" id="UP001632038"/>
    </source>
</evidence>
<keyword evidence="1" id="KW-0812">Transmembrane</keyword>
<protein>
    <submittedName>
        <fullName evidence="2">Uncharacterized protein</fullName>
    </submittedName>
</protein>
<comment type="caution">
    <text evidence="2">The sequence shown here is derived from an EMBL/GenBank/DDBJ whole genome shotgun (WGS) entry which is preliminary data.</text>
</comment>
<accession>A0ABD3BN56</accession>
<dbReference type="AlphaFoldDB" id="A0ABD3BN56"/>
<keyword evidence="1" id="KW-0472">Membrane</keyword>
<evidence type="ECO:0000313" key="2">
    <source>
        <dbReference type="EMBL" id="KAL3618702.1"/>
    </source>
</evidence>
<dbReference type="Proteomes" id="UP001632038">
    <property type="component" value="Unassembled WGS sequence"/>
</dbReference>
<sequence>MTEQVLDLCRKRFIFMGILVLLLSSLLIILLVWWLPFM</sequence>
<name>A0ABD3BN56_9LAMI</name>
<reference evidence="3" key="1">
    <citation type="journal article" date="2024" name="IScience">
        <title>Strigolactones Initiate the Formation of Haustorium-like Structures in Castilleja.</title>
        <authorList>
            <person name="Buerger M."/>
            <person name="Peterson D."/>
            <person name="Chory J."/>
        </authorList>
    </citation>
    <scope>NUCLEOTIDE SEQUENCE [LARGE SCALE GENOMIC DNA]</scope>
</reference>
<keyword evidence="3" id="KW-1185">Reference proteome</keyword>
<dbReference type="EMBL" id="JAVIJP010000078">
    <property type="protein sequence ID" value="KAL3618702.1"/>
    <property type="molecule type" value="Genomic_DNA"/>
</dbReference>
<keyword evidence="1" id="KW-1133">Transmembrane helix</keyword>
<organism evidence="2 3">
    <name type="scientific">Castilleja foliolosa</name>
    <dbReference type="NCBI Taxonomy" id="1961234"/>
    <lineage>
        <taxon>Eukaryota</taxon>
        <taxon>Viridiplantae</taxon>
        <taxon>Streptophyta</taxon>
        <taxon>Embryophyta</taxon>
        <taxon>Tracheophyta</taxon>
        <taxon>Spermatophyta</taxon>
        <taxon>Magnoliopsida</taxon>
        <taxon>eudicotyledons</taxon>
        <taxon>Gunneridae</taxon>
        <taxon>Pentapetalae</taxon>
        <taxon>asterids</taxon>
        <taxon>lamiids</taxon>
        <taxon>Lamiales</taxon>
        <taxon>Orobanchaceae</taxon>
        <taxon>Pedicularideae</taxon>
        <taxon>Castillejinae</taxon>
        <taxon>Castilleja</taxon>
    </lineage>
</organism>
<evidence type="ECO:0000256" key="1">
    <source>
        <dbReference type="SAM" id="Phobius"/>
    </source>
</evidence>
<feature type="transmembrane region" description="Helical" evidence="1">
    <location>
        <begin position="12"/>
        <end position="35"/>
    </location>
</feature>